<dbReference type="AlphaFoldDB" id="V9HKA5"/>
<comment type="caution">
    <text evidence="1">The sequence shown here is derived from an EMBL/GenBank/DDBJ whole genome shotgun (WGS) entry which is preliminary data.</text>
</comment>
<protein>
    <submittedName>
        <fullName evidence="1">Uncharacterized protein</fullName>
    </submittedName>
</protein>
<dbReference type="Proteomes" id="UP000017818">
    <property type="component" value="Unassembled WGS sequence"/>
</dbReference>
<evidence type="ECO:0000313" key="1">
    <source>
        <dbReference type="EMBL" id="EHL17094.1"/>
    </source>
</evidence>
<organism evidence="1 2">
    <name type="scientific">Peptoanaerobacter stomatis</name>
    <dbReference type="NCBI Taxonomy" id="796937"/>
    <lineage>
        <taxon>Bacteria</taxon>
        <taxon>Bacillati</taxon>
        <taxon>Bacillota</taxon>
        <taxon>Clostridia</taxon>
        <taxon>Peptostreptococcales</taxon>
        <taxon>Filifactoraceae</taxon>
        <taxon>Peptoanaerobacter</taxon>
    </lineage>
</organism>
<proteinExistence type="predicted"/>
<reference evidence="1 2" key="1">
    <citation type="submission" date="2012-05" db="EMBL/GenBank/DDBJ databases">
        <title>The Genome Sequence of Eubacteriaceae bacterium CM2.</title>
        <authorList>
            <consortium name="The Broad Institute Genome Sequencing Platform"/>
            <person name="Earl A."/>
            <person name="Ward D."/>
            <person name="Feldgarden M."/>
            <person name="Gevers D."/>
            <person name="Sizova M."/>
            <person name="Hazen A."/>
            <person name="Epstein S."/>
            <person name="Walker B."/>
            <person name="Young S.K."/>
            <person name="Zeng Q."/>
            <person name="Gargeya S."/>
            <person name="Fitzgerald M."/>
            <person name="Haas B."/>
            <person name="Abouelleil A."/>
            <person name="Alvarado L."/>
            <person name="Arachchi H.M."/>
            <person name="Berlin A."/>
            <person name="Chapman S.B."/>
            <person name="Goldberg J."/>
            <person name="Griggs A."/>
            <person name="Gujja S."/>
            <person name="Hansen M."/>
            <person name="Howarth C."/>
            <person name="Imamovic A."/>
            <person name="Larimer J."/>
            <person name="McCowen C."/>
            <person name="Montmayeur A."/>
            <person name="Murphy C."/>
            <person name="Neiman D."/>
            <person name="Pearson M."/>
            <person name="Priest M."/>
            <person name="Roberts A."/>
            <person name="Saif S."/>
            <person name="Shea T."/>
            <person name="Sisk P."/>
            <person name="Sykes S."/>
            <person name="Wortman J."/>
            <person name="Nusbaum C."/>
            <person name="Birren B."/>
        </authorList>
    </citation>
    <scope>NUCLEOTIDE SEQUENCE [LARGE SCALE GENOMIC DNA]</scope>
    <source>
        <strain evidence="1 2">CM2</strain>
    </source>
</reference>
<dbReference type="RefSeq" id="WP_009528000.1">
    <property type="nucleotide sequence ID" value="NZ_JH815225.1"/>
</dbReference>
<sequence length="40" mass="4500">MLSEVSLDMKSNTDSQLNSIDNPYLMSNTFAISLVNEFMV</sequence>
<dbReference type="HOGENOM" id="CLU_3293897_0_0_9"/>
<gene>
    <name evidence="1" type="ORF">HMPREF9630_01777</name>
</gene>
<evidence type="ECO:0000313" key="2">
    <source>
        <dbReference type="Proteomes" id="UP000017818"/>
    </source>
</evidence>
<name>V9HKA5_9FIRM</name>
<accession>V9HKA5</accession>
<dbReference type="EMBL" id="AFZF02000012">
    <property type="protein sequence ID" value="EHL17094.1"/>
    <property type="molecule type" value="Genomic_DNA"/>
</dbReference>